<name>A0A2P5FKV8_TREOI</name>
<evidence type="ECO:0000256" key="1">
    <source>
        <dbReference type="SAM" id="MobiDB-lite"/>
    </source>
</evidence>
<organism evidence="2 3">
    <name type="scientific">Trema orientale</name>
    <name type="common">Charcoal tree</name>
    <name type="synonym">Celtis orientalis</name>
    <dbReference type="NCBI Taxonomy" id="63057"/>
    <lineage>
        <taxon>Eukaryota</taxon>
        <taxon>Viridiplantae</taxon>
        <taxon>Streptophyta</taxon>
        <taxon>Embryophyta</taxon>
        <taxon>Tracheophyta</taxon>
        <taxon>Spermatophyta</taxon>
        <taxon>Magnoliopsida</taxon>
        <taxon>eudicotyledons</taxon>
        <taxon>Gunneridae</taxon>
        <taxon>Pentapetalae</taxon>
        <taxon>rosids</taxon>
        <taxon>fabids</taxon>
        <taxon>Rosales</taxon>
        <taxon>Cannabaceae</taxon>
        <taxon>Trema</taxon>
    </lineage>
</organism>
<feature type="non-terminal residue" evidence="2">
    <location>
        <position position="1"/>
    </location>
</feature>
<dbReference type="AlphaFoldDB" id="A0A2P5FKV8"/>
<evidence type="ECO:0000313" key="3">
    <source>
        <dbReference type="Proteomes" id="UP000237000"/>
    </source>
</evidence>
<dbReference type="InParanoid" id="A0A2P5FKV8"/>
<comment type="caution">
    <text evidence="2">The sequence shown here is derived from an EMBL/GenBank/DDBJ whole genome shotgun (WGS) entry which is preliminary data.</text>
</comment>
<keyword evidence="3" id="KW-1185">Reference proteome</keyword>
<sequence>RKGPYETSVAESVDKDSERGHSCKLTYRGWVFKDSGGGSLALAQREWRASWPIQERPLESNSVIQLSTKTGKKQLDDVDGDGRYVGGEERRLWRRRRGERGNDEQANPFQCHVGSAHDPYCGKGSNATRSTLYRVRESYW</sequence>
<dbReference type="EMBL" id="JXTC01000024">
    <property type="protein sequence ID" value="PON98430.1"/>
    <property type="molecule type" value="Genomic_DNA"/>
</dbReference>
<dbReference type="Proteomes" id="UP000237000">
    <property type="component" value="Unassembled WGS sequence"/>
</dbReference>
<dbReference type="OrthoDB" id="10427248at2759"/>
<feature type="region of interest" description="Disordered" evidence="1">
    <location>
        <begin position="1"/>
        <end position="20"/>
    </location>
</feature>
<gene>
    <name evidence="2" type="ORF">TorRG33x02_056640</name>
</gene>
<evidence type="ECO:0000313" key="2">
    <source>
        <dbReference type="EMBL" id="PON98430.1"/>
    </source>
</evidence>
<protein>
    <submittedName>
        <fullName evidence="2">Uncharacterized protein</fullName>
    </submittedName>
</protein>
<proteinExistence type="predicted"/>
<reference evidence="3" key="1">
    <citation type="submission" date="2016-06" db="EMBL/GenBank/DDBJ databases">
        <title>Parallel loss of symbiosis genes in relatives of nitrogen-fixing non-legume Parasponia.</title>
        <authorList>
            <person name="Van Velzen R."/>
            <person name="Holmer R."/>
            <person name="Bu F."/>
            <person name="Rutten L."/>
            <person name="Van Zeijl A."/>
            <person name="Liu W."/>
            <person name="Santuari L."/>
            <person name="Cao Q."/>
            <person name="Sharma T."/>
            <person name="Shen D."/>
            <person name="Roswanjaya Y."/>
            <person name="Wardhani T."/>
            <person name="Kalhor M.S."/>
            <person name="Jansen J."/>
            <person name="Van den Hoogen J."/>
            <person name="Gungor B."/>
            <person name="Hartog M."/>
            <person name="Hontelez J."/>
            <person name="Verver J."/>
            <person name="Yang W.-C."/>
            <person name="Schijlen E."/>
            <person name="Repin R."/>
            <person name="Schilthuizen M."/>
            <person name="Schranz E."/>
            <person name="Heidstra R."/>
            <person name="Miyata K."/>
            <person name="Fedorova E."/>
            <person name="Kohlen W."/>
            <person name="Bisseling T."/>
            <person name="Smit S."/>
            <person name="Geurts R."/>
        </authorList>
    </citation>
    <scope>NUCLEOTIDE SEQUENCE [LARGE SCALE GENOMIC DNA]</scope>
    <source>
        <strain evidence="3">cv. RG33-2</strain>
    </source>
</reference>
<accession>A0A2P5FKV8</accession>